<reference evidence="1" key="1">
    <citation type="submission" date="2018-02" db="EMBL/GenBank/DDBJ databases">
        <title>Rhizophora mucronata_Transcriptome.</title>
        <authorList>
            <person name="Meera S.P."/>
            <person name="Sreeshan A."/>
            <person name="Augustine A."/>
        </authorList>
    </citation>
    <scope>NUCLEOTIDE SEQUENCE</scope>
    <source>
        <tissue evidence="1">Leaf</tissue>
    </source>
</reference>
<accession>A0A2P2J2Z0</accession>
<name>A0A2P2J2Z0_RHIMU</name>
<dbReference type="AlphaFoldDB" id="A0A2P2J2Z0"/>
<sequence length="36" mass="3877">MVDSITDISGAPAETQNNFGLFMPCMPTVPFCELSL</sequence>
<evidence type="ECO:0000313" key="1">
    <source>
        <dbReference type="EMBL" id="MBW87830.1"/>
    </source>
</evidence>
<protein>
    <submittedName>
        <fullName evidence="1">Uncharacterized protein</fullName>
    </submittedName>
</protein>
<organism evidence="1">
    <name type="scientific">Rhizophora mucronata</name>
    <name type="common">Asiatic mangrove</name>
    <dbReference type="NCBI Taxonomy" id="61149"/>
    <lineage>
        <taxon>Eukaryota</taxon>
        <taxon>Viridiplantae</taxon>
        <taxon>Streptophyta</taxon>
        <taxon>Embryophyta</taxon>
        <taxon>Tracheophyta</taxon>
        <taxon>Spermatophyta</taxon>
        <taxon>Magnoliopsida</taxon>
        <taxon>eudicotyledons</taxon>
        <taxon>Gunneridae</taxon>
        <taxon>Pentapetalae</taxon>
        <taxon>rosids</taxon>
        <taxon>fabids</taxon>
        <taxon>Malpighiales</taxon>
        <taxon>Rhizophoraceae</taxon>
        <taxon>Rhizophora</taxon>
    </lineage>
</organism>
<dbReference type="EMBL" id="GGEC01007347">
    <property type="protein sequence ID" value="MBW87830.1"/>
    <property type="molecule type" value="Transcribed_RNA"/>
</dbReference>
<proteinExistence type="predicted"/>